<organism evidence="2 3">
    <name type="scientific">Floccifex porci</name>
    <dbReference type="NCBI Taxonomy" id="2606629"/>
    <lineage>
        <taxon>Bacteria</taxon>
        <taxon>Bacillati</taxon>
        <taxon>Bacillota</taxon>
        <taxon>Erysipelotrichia</taxon>
        <taxon>Erysipelotrichales</taxon>
        <taxon>Erysipelotrichaceae</taxon>
        <taxon>Floccifex</taxon>
    </lineage>
</organism>
<dbReference type="PANTHER" id="PTHR43031">
    <property type="entry name" value="FAD-DEPENDENT OXIDOREDUCTASE"/>
    <property type="match status" value="1"/>
</dbReference>
<name>A0A7X2T483_9FIRM</name>
<proteinExistence type="predicted"/>
<protein>
    <submittedName>
        <fullName evidence="2">Rhodanese-like domain-containing protein</fullName>
    </submittedName>
</protein>
<evidence type="ECO:0000259" key="1">
    <source>
        <dbReference type="PROSITE" id="PS50206"/>
    </source>
</evidence>
<dbReference type="CDD" id="cd00158">
    <property type="entry name" value="RHOD"/>
    <property type="match status" value="1"/>
</dbReference>
<dbReference type="InterPro" id="IPR036873">
    <property type="entry name" value="Rhodanese-like_dom_sf"/>
</dbReference>
<dbReference type="EMBL" id="VUMM01000023">
    <property type="protein sequence ID" value="MSS02210.1"/>
    <property type="molecule type" value="Genomic_DNA"/>
</dbReference>
<keyword evidence="3" id="KW-1185">Reference proteome</keyword>
<dbReference type="RefSeq" id="WP_154461202.1">
    <property type="nucleotide sequence ID" value="NZ_JAXEST010000039.1"/>
</dbReference>
<dbReference type="Proteomes" id="UP000470082">
    <property type="component" value="Unassembled WGS sequence"/>
</dbReference>
<dbReference type="InterPro" id="IPR001763">
    <property type="entry name" value="Rhodanese-like_dom"/>
</dbReference>
<dbReference type="PROSITE" id="PS50206">
    <property type="entry name" value="RHODANESE_3"/>
    <property type="match status" value="1"/>
</dbReference>
<dbReference type="SUPFAM" id="SSF52821">
    <property type="entry name" value="Rhodanese/Cell cycle control phosphatase"/>
    <property type="match status" value="1"/>
</dbReference>
<dbReference type="Pfam" id="PF00581">
    <property type="entry name" value="Rhodanese"/>
    <property type="match status" value="1"/>
</dbReference>
<dbReference type="AlphaFoldDB" id="A0A7X2T483"/>
<accession>A0A7X2T483</accession>
<comment type="caution">
    <text evidence="2">The sequence shown here is derived from an EMBL/GenBank/DDBJ whole genome shotgun (WGS) entry which is preliminary data.</text>
</comment>
<dbReference type="Gene3D" id="3.40.250.10">
    <property type="entry name" value="Rhodanese-like domain"/>
    <property type="match status" value="1"/>
</dbReference>
<dbReference type="InterPro" id="IPR050229">
    <property type="entry name" value="GlpE_sulfurtransferase"/>
</dbReference>
<dbReference type="PANTHER" id="PTHR43031:SF1">
    <property type="entry name" value="PYRIDINE NUCLEOTIDE-DISULPHIDE OXIDOREDUCTASE"/>
    <property type="match status" value="1"/>
</dbReference>
<sequence>MSLFRKSKDINEELIQFQNTKNAILLDVRSKEEYEMSHIPESINIGLTDIEKVNEIIKDKSTMIFVYCFSGARSEKACRKMKEMGYKNIKNIGGISQYQGKVI</sequence>
<dbReference type="SMART" id="SM00450">
    <property type="entry name" value="RHOD"/>
    <property type="match status" value="1"/>
</dbReference>
<reference evidence="2 3" key="1">
    <citation type="submission" date="2019-08" db="EMBL/GenBank/DDBJ databases">
        <title>In-depth cultivation of the pig gut microbiome towards novel bacterial diversity and tailored functional studies.</title>
        <authorList>
            <person name="Wylensek D."/>
            <person name="Hitch T.C.A."/>
            <person name="Clavel T."/>
        </authorList>
    </citation>
    <scope>NUCLEOTIDE SEQUENCE [LARGE SCALE GENOMIC DNA]</scope>
    <source>
        <strain evidence="2 3">LKV-178-WT-2G</strain>
    </source>
</reference>
<feature type="domain" description="Rhodanese" evidence="1">
    <location>
        <begin position="19"/>
        <end position="103"/>
    </location>
</feature>
<gene>
    <name evidence="2" type="ORF">FYJ50_08945</name>
</gene>
<evidence type="ECO:0000313" key="3">
    <source>
        <dbReference type="Proteomes" id="UP000470082"/>
    </source>
</evidence>
<evidence type="ECO:0000313" key="2">
    <source>
        <dbReference type="EMBL" id="MSS02210.1"/>
    </source>
</evidence>